<dbReference type="EMBL" id="CP146069">
    <property type="protein sequence ID" value="WWR46335.1"/>
    <property type="molecule type" value="Genomic_DNA"/>
</dbReference>
<gene>
    <name evidence="1" type="ORF">RZ517_16430</name>
</gene>
<accession>A0ABZ2HM00</accession>
<protein>
    <submittedName>
        <fullName evidence="1">SRPBCC family protein</fullName>
    </submittedName>
</protein>
<proteinExistence type="predicted"/>
<dbReference type="RefSeq" id="WP_338549197.1">
    <property type="nucleotide sequence ID" value="NZ_CP146069.1"/>
</dbReference>
<organism evidence="1 2">
    <name type="scientific">Roseovarius phycicola</name>
    <dbReference type="NCBI Taxonomy" id="3080976"/>
    <lineage>
        <taxon>Bacteria</taxon>
        <taxon>Pseudomonadati</taxon>
        <taxon>Pseudomonadota</taxon>
        <taxon>Alphaproteobacteria</taxon>
        <taxon>Rhodobacterales</taxon>
        <taxon>Roseobacteraceae</taxon>
        <taxon>Roseovarius</taxon>
    </lineage>
</organism>
<evidence type="ECO:0000313" key="2">
    <source>
        <dbReference type="Proteomes" id="UP001364156"/>
    </source>
</evidence>
<dbReference type="Gene3D" id="3.30.530.20">
    <property type="match status" value="1"/>
</dbReference>
<name>A0ABZ2HM00_9RHOB</name>
<dbReference type="InterPro" id="IPR019587">
    <property type="entry name" value="Polyketide_cyclase/dehydratase"/>
</dbReference>
<dbReference type="InterPro" id="IPR023393">
    <property type="entry name" value="START-like_dom_sf"/>
</dbReference>
<dbReference type="SUPFAM" id="SSF55961">
    <property type="entry name" value="Bet v1-like"/>
    <property type="match status" value="1"/>
</dbReference>
<dbReference type="Pfam" id="PF10604">
    <property type="entry name" value="Polyketide_cyc2"/>
    <property type="match status" value="1"/>
</dbReference>
<evidence type="ECO:0000313" key="1">
    <source>
        <dbReference type="EMBL" id="WWR46335.1"/>
    </source>
</evidence>
<sequence>MTGAPDPAGFGPSARVDCVIENTLPKVWDIFVPVSLPDLFPKAKGPIPPVVDVQDQTGRWDEVGQTRTVVMGDGNTAREEITYSDPNGGRAAERMAEFAYTVSGFTGPFSWLVKSAHGRWVFTAQSSETQVVWTYGFRATTILTRPLVALLAATFWRAYMHDGLGHFKALAERG</sequence>
<keyword evidence="2" id="KW-1185">Reference proteome</keyword>
<dbReference type="Proteomes" id="UP001364156">
    <property type="component" value="Chromosome"/>
</dbReference>
<reference evidence="1 2" key="1">
    <citation type="submission" date="2023-10" db="EMBL/GenBank/DDBJ databases">
        <title>Roseovarius strain S88 nov., isolated from a marine algae.</title>
        <authorList>
            <person name="Lee M.W."/>
            <person name="Lee J.K."/>
            <person name="Kim J.M."/>
            <person name="Choi D.G."/>
            <person name="Baek J.H."/>
            <person name="Bayburt H."/>
            <person name="Jung J.J."/>
            <person name="Han D.M."/>
            <person name="Jeon C.O."/>
        </authorList>
    </citation>
    <scope>NUCLEOTIDE SEQUENCE [LARGE SCALE GENOMIC DNA]</scope>
    <source>
        <strain evidence="1 2">S88</strain>
    </source>
</reference>